<dbReference type="EMBL" id="VFPJ01000001">
    <property type="protein sequence ID" value="TQM39955.1"/>
    <property type="molecule type" value="Genomic_DNA"/>
</dbReference>
<feature type="domain" description="Tetrapyrrole methylase" evidence="8">
    <location>
        <begin position="29"/>
        <end position="238"/>
    </location>
</feature>
<dbReference type="InterPro" id="IPR000878">
    <property type="entry name" value="4pyrrol_Mease"/>
</dbReference>
<dbReference type="GO" id="GO:0019354">
    <property type="term" value="P:siroheme biosynthetic process"/>
    <property type="evidence" value="ECO:0007669"/>
    <property type="project" value="InterPro"/>
</dbReference>
<evidence type="ECO:0000256" key="5">
    <source>
        <dbReference type="ARBA" id="ARBA00022691"/>
    </source>
</evidence>
<organism evidence="9 10">
    <name type="scientific">Flavobacterium branchiophilum</name>
    <dbReference type="NCBI Taxonomy" id="55197"/>
    <lineage>
        <taxon>Bacteria</taxon>
        <taxon>Pseudomonadati</taxon>
        <taxon>Bacteroidota</taxon>
        <taxon>Flavobacteriia</taxon>
        <taxon>Flavobacteriales</taxon>
        <taxon>Flavobacteriaceae</taxon>
        <taxon>Flavobacterium</taxon>
    </lineage>
</organism>
<evidence type="ECO:0000256" key="1">
    <source>
        <dbReference type="ARBA" id="ARBA00005879"/>
    </source>
</evidence>
<dbReference type="Proteomes" id="UP000320773">
    <property type="component" value="Unassembled WGS sequence"/>
</dbReference>
<dbReference type="InterPro" id="IPR014776">
    <property type="entry name" value="4pyrrole_Mease_sub2"/>
</dbReference>
<dbReference type="Gene3D" id="3.40.1010.10">
    <property type="entry name" value="Cobalt-precorrin-4 Transmethylase, Domain 1"/>
    <property type="match status" value="1"/>
</dbReference>
<dbReference type="InterPro" id="IPR035996">
    <property type="entry name" value="4pyrrol_Methylase_sf"/>
</dbReference>
<dbReference type="PANTHER" id="PTHR45790:SF3">
    <property type="entry name" value="S-ADENOSYL-L-METHIONINE-DEPENDENT UROPORPHYRINOGEN III METHYLTRANSFERASE, CHLOROPLASTIC"/>
    <property type="match status" value="1"/>
</dbReference>
<dbReference type="AlphaFoldDB" id="A0A543G1M8"/>
<dbReference type="InterPro" id="IPR006366">
    <property type="entry name" value="CobA/CysG_C"/>
</dbReference>
<dbReference type="NCBIfam" id="TIGR01469">
    <property type="entry name" value="cobA_cysG_Cterm"/>
    <property type="match status" value="1"/>
</dbReference>
<dbReference type="SUPFAM" id="SSF53790">
    <property type="entry name" value="Tetrapyrrole methylase"/>
    <property type="match status" value="1"/>
</dbReference>
<comment type="pathway">
    <text evidence="7">Porphyrin-containing compound metabolism; siroheme biosynthesis; precorrin-2 from uroporphyrinogen III: step 1/1.</text>
</comment>
<name>A0A543G1M8_9FLAO</name>
<keyword evidence="5" id="KW-0949">S-adenosyl-L-methionine</keyword>
<comment type="caution">
    <text evidence="9">The sequence shown here is derived from an EMBL/GenBank/DDBJ whole genome shotgun (WGS) entry which is preliminary data.</text>
</comment>
<dbReference type="InterPro" id="IPR014777">
    <property type="entry name" value="4pyrrole_Mease_sub1"/>
</dbReference>
<dbReference type="FunFam" id="3.40.1010.10:FF:000001">
    <property type="entry name" value="Siroheme synthase"/>
    <property type="match status" value="1"/>
</dbReference>
<keyword evidence="4 9" id="KW-0808">Transferase</keyword>
<reference evidence="9 10" key="1">
    <citation type="submission" date="2019-06" db="EMBL/GenBank/DDBJ databases">
        <title>Genomic Encyclopedia of Archaeal and Bacterial Type Strains, Phase II (KMG-II): from individual species to whole genera.</title>
        <authorList>
            <person name="Goeker M."/>
        </authorList>
    </citation>
    <scope>NUCLEOTIDE SEQUENCE [LARGE SCALE GENOMIC DNA]</scope>
    <source>
        <strain evidence="9 10">DSM 24789</strain>
    </source>
</reference>
<evidence type="ECO:0000256" key="7">
    <source>
        <dbReference type="ARBA" id="ARBA00025705"/>
    </source>
</evidence>
<dbReference type="Gene3D" id="3.30.950.10">
    <property type="entry name" value="Methyltransferase, Cobalt-precorrin-4 Transmethylase, Domain 2"/>
    <property type="match status" value="1"/>
</dbReference>
<evidence type="ECO:0000256" key="2">
    <source>
        <dbReference type="ARBA" id="ARBA00012162"/>
    </source>
</evidence>
<gene>
    <name evidence="9" type="ORF">BC670_0806</name>
</gene>
<evidence type="ECO:0000256" key="4">
    <source>
        <dbReference type="ARBA" id="ARBA00022679"/>
    </source>
</evidence>
<dbReference type="CDD" id="cd11642">
    <property type="entry name" value="SUMT"/>
    <property type="match status" value="1"/>
</dbReference>
<accession>A0A543G1M8</accession>
<evidence type="ECO:0000256" key="3">
    <source>
        <dbReference type="ARBA" id="ARBA00022603"/>
    </source>
</evidence>
<evidence type="ECO:0000259" key="8">
    <source>
        <dbReference type="Pfam" id="PF00590"/>
    </source>
</evidence>
<dbReference type="GO" id="GO:0004851">
    <property type="term" value="F:uroporphyrin-III C-methyltransferase activity"/>
    <property type="evidence" value="ECO:0007669"/>
    <property type="project" value="UniProtKB-EC"/>
</dbReference>
<dbReference type="PROSITE" id="PS00839">
    <property type="entry name" value="SUMT_1"/>
    <property type="match status" value="1"/>
</dbReference>
<dbReference type="InterPro" id="IPR050161">
    <property type="entry name" value="Siro_Cobalamin_biosynth"/>
</dbReference>
<comment type="similarity">
    <text evidence="1">Belongs to the precorrin methyltransferase family.</text>
</comment>
<protein>
    <recommendedName>
        <fullName evidence="2">uroporphyrinogen-III C-methyltransferase</fullName>
        <ecNumber evidence="2">2.1.1.107</ecNumber>
    </recommendedName>
</protein>
<dbReference type="RefSeq" id="WP_243389523.1">
    <property type="nucleotide sequence ID" value="NZ_VFPJ01000001.1"/>
</dbReference>
<dbReference type="PANTHER" id="PTHR45790">
    <property type="entry name" value="SIROHEME SYNTHASE-RELATED"/>
    <property type="match status" value="1"/>
</dbReference>
<proteinExistence type="inferred from homology"/>
<dbReference type="EC" id="2.1.1.107" evidence="2"/>
<dbReference type="Pfam" id="PF00590">
    <property type="entry name" value="TP_methylase"/>
    <property type="match status" value="1"/>
</dbReference>
<evidence type="ECO:0000313" key="9">
    <source>
        <dbReference type="EMBL" id="TQM39955.1"/>
    </source>
</evidence>
<keyword evidence="6" id="KW-0627">Porphyrin biosynthesis</keyword>
<dbReference type="GO" id="GO:0032259">
    <property type="term" value="P:methylation"/>
    <property type="evidence" value="ECO:0007669"/>
    <property type="project" value="UniProtKB-KW"/>
</dbReference>
<evidence type="ECO:0000256" key="6">
    <source>
        <dbReference type="ARBA" id="ARBA00023244"/>
    </source>
</evidence>
<sequence>MHKNINFINASSLPFGESRDFGRGGAQPKVTLVGAGPGDPDLLTIKGANALAEAQVVLYDALANEEILTFAPKKSIKIFVGKRKGCHAYSQDEINQLIVDNALTYGHVVRLKGGDPFIFGRGSEEIDFVESFGIPTAVVPGISSSVAVPAYQGISLTKRGVSESFWVITGTTSDRKLSNDVALAAQSSATVVILMGMSKLAQIVNLFQNQLKGASPIAIIQNGTTPKEKIGVGTIDTIQDVVTEKKLSSPAIIVIGEVVRESNKLKDFYHDYLVNKI</sequence>
<evidence type="ECO:0000313" key="10">
    <source>
        <dbReference type="Proteomes" id="UP000320773"/>
    </source>
</evidence>
<keyword evidence="3 9" id="KW-0489">Methyltransferase</keyword>
<dbReference type="InterPro" id="IPR003043">
    <property type="entry name" value="Uropor_MeTrfase_CS"/>
</dbReference>
<dbReference type="NCBIfam" id="NF004790">
    <property type="entry name" value="PRK06136.1"/>
    <property type="match status" value="1"/>
</dbReference>